<dbReference type="InterPro" id="IPR013767">
    <property type="entry name" value="PAS_fold"/>
</dbReference>
<dbReference type="InterPro" id="IPR035965">
    <property type="entry name" value="PAS-like_dom_sf"/>
</dbReference>
<dbReference type="NCBIfam" id="TIGR00229">
    <property type="entry name" value="sensory_box"/>
    <property type="match status" value="1"/>
</dbReference>
<evidence type="ECO:0000259" key="7">
    <source>
        <dbReference type="PROSITE" id="PS50109"/>
    </source>
</evidence>
<dbReference type="InterPro" id="IPR004358">
    <property type="entry name" value="Sig_transdc_His_kin-like_C"/>
</dbReference>
<keyword evidence="3" id="KW-0597">Phosphoprotein</keyword>
<feature type="region of interest" description="Disordered" evidence="6">
    <location>
        <begin position="1"/>
        <end position="30"/>
    </location>
</feature>
<dbReference type="SUPFAM" id="SSF55785">
    <property type="entry name" value="PYP-like sensor domain (PAS domain)"/>
    <property type="match status" value="1"/>
</dbReference>
<dbReference type="InterPro" id="IPR003661">
    <property type="entry name" value="HisK_dim/P_dom"/>
</dbReference>
<dbReference type="CDD" id="cd00082">
    <property type="entry name" value="HisKA"/>
    <property type="match status" value="1"/>
</dbReference>
<sequence length="411" mass="46035">MTDQTGSVKKKHLARSAEHQHLSAGCSPQEAELEAERRRYRDIIEASPSALILVGPDGGIVLVNRATERLFGYSRDELLGNPVEMLIPTSVRTGHKKYRKSYFAEPQPRIMGQGRDLYGLSKNGEEVPIEVGLTPIQMPNGIHALSAIIDLTRRKQAEDALALQADELARSNAELEQFAYVASHDLQEPLRMVRSYTELMQKRLPDDLDASARKAMKYVVEGAERMQLLIDDLLLYSRVGRADLAIDRVDVNAVVDHVINLVSVSLAEQPGACITRDELPTIRASESMLVQLFQNLIFNGLKFHGEEPARVHVSCKELKDRWDFSVQDNGIGIDAKYAERIFQVFQRLHERERYPGTGIGLAIAKRIVERHGGEIGFKCKVGKRGTRFYFKLPKDPAGRRGGSHETAVETD</sequence>
<dbReference type="Gene3D" id="3.30.450.20">
    <property type="entry name" value="PAS domain"/>
    <property type="match status" value="1"/>
</dbReference>
<dbReference type="PROSITE" id="PS50109">
    <property type="entry name" value="HIS_KIN"/>
    <property type="match status" value="1"/>
</dbReference>
<evidence type="ECO:0000313" key="11">
    <source>
        <dbReference type="Proteomes" id="UP000297475"/>
    </source>
</evidence>
<dbReference type="Pfam" id="PF00512">
    <property type="entry name" value="HisKA"/>
    <property type="match status" value="1"/>
</dbReference>
<dbReference type="InterPro" id="IPR000014">
    <property type="entry name" value="PAS"/>
</dbReference>
<comment type="catalytic activity">
    <reaction evidence="1">
        <text>ATP + protein L-histidine = ADP + protein N-phospho-L-histidine.</text>
        <dbReference type="EC" id="2.7.13.3"/>
    </reaction>
</comment>
<keyword evidence="5" id="KW-0418">Kinase</keyword>
<feature type="domain" description="PAS" evidence="8">
    <location>
        <begin position="36"/>
        <end position="105"/>
    </location>
</feature>
<dbReference type="Gene3D" id="3.30.565.10">
    <property type="entry name" value="Histidine kinase-like ATPase, C-terminal domain"/>
    <property type="match status" value="1"/>
</dbReference>
<dbReference type="SMART" id="SM00091">
    <property type="entry name" value="PAS"/>
    <property type="match status" value="1"/>
</dbReference>
<reference evidence="10 11" key="1">
    <citation type="submission" date="2019-04" db="EMBL/GenBank/DDBJ databases">
        <title>Natronospirillum operosus gen. nov., sp. nov., a haloalkaliphilic satellite isolated from decaying biomass of laboratory culture of cyanobacterium Geitlerinema sp. and proposal of Natronospirillaceae fam. nov. and Saccharospirillaceae fam. nov.</title>
        <authorList>
            <person name="Kevbrin V."/>
            <person name="Boltyanskaya Y."/>
            <person name="Koziaeva V."/>
            <person name="Grouzdev D.S."/>
            <person name="Park M."/>
            <person name="Cho J."/>
        </authorList>
    </citation>
    <scope>NUCLEOTIDE SEQUENCE [LARGE SCALE GENOMIC DNA]</scope>
    <source>
        <strain evidence="10 11">G-116</strain>
    </source>
</reference>
<dbReference type="AlphaFoldDB" id="A0A4Z0WI81"/>
<dbReference type="GO" id="GO:0005886">
    <property type="term" value="C:plasma membrane"/>
    <property type="evidence" value="ECO:0007669"/>
    <property type="project" value="UniProtKB-ARBA"/>
</dbReference>
<dbReference type="SMART" id="SM00387">
    <property type="entry name" value="HATPase_c"/>
    <property type="match status" value="1"/>
</dbReference>
<keyword evidence="4" id="KW-0808">Transferase</keyword>
<dbReference type="FunFam" id="3.30.565.10:FF:000006">
    <property type="entry name" value="Sensor histidine kinase WalK"/>
    <property type="match status" value="1"/>
</dbReference>
<organism evidence="10 11">
    <name type="scientific">Natronospirillum operosum</name>
    <dbReference type="NCBI Taxonomy" id="2759953"/>
    <lineage>
        <taxon>Bacteria</taxon>
        <taxon>Pseudomonadati</taxon>
        <taxon>Pseudomonadota</taxon>
        <taxon>Gammaproteobacteria</taxon>
        <taxon>Oceanospirillales</taxon>
        <taxon>Natronospirillaceae</taxon>
        <taxon>Natronospirillum</taxon>
    </lineage>
</organism>
<comment type="caution">
    <text evidence="10">The sequence shown here is derived from an EMBL/GenBank/DDBJ whole genome shotgun (WGS) entry which is preliminary data.</text>
</comment>
<dbReference type="PANTHER" id="PTHR43304">
    <property type="entry name" value="PHYTOCHROME-LIKE PROTEIN CPH1"/>
    <property type="match status" value="1"/>
</dbReference>
<dbReference type="PROSITE" id="PS50113">
    <property type="entry name" value="PAC"/>
    <property type="match status" value="1"/>
</dbReference>
<keyword evidence="11" id="KW-1185">Reference proteome</keyword>
<evidence type="ECO:0000313" key="10">
    <source>
        <dbReference type="EMBL" id="TGG95597.1"/>
    </source>
</evidence>
<evidence type="ECO:0000256" key="2">
    <source>
        <dbReference type="ARBA" id="ARBA00012438"/>
    </source>
</evidence>
<dbReference type="InterPro" id="IPR036890">
    <property type="entry name" value="HATPase_C_sf"/>
</dbReference>
<protein>
    <recommendedName>
        <fullName evidence="2">histidine kinase</fullName>
        <ecNumber evidence="2">2.7.13.3</ecNumber>
    </recommendedName>
</protein>
<feature type="domain" description="PAC" evidence="9">
    <location>
        <begin position="113"/>
        <end position="163"/>
    </location>
</feature>
<dbReference type="OrthoDB" id="9808408at2"/>
<dbReference type="Proteomes" id="UP000297475">
    <property type="component" value="Unassembled WGS sequence"/>
</dbReference>
<dbReference type="PANTHER" id="PTHR43304:SF1">
    <property type="entry name" value="PAC DOMAIN-CONTAINING PROTEIN"/>
    <property type="match status" value="1"/>
</dbReference>
<feature type="domain" description="Histidine kinase" evidence="7">
    <location>
        <begin position="181"/>
        <end position="396"/>
    </location>
</feature>
<name>A0A4Z0WI81_9GAMM</name>
<dbReference type="EMBL" id="SRMF01000001">
    <property type="protein sequence ID" value="TGG95597.1"/>
    <property type="molecule type" value="Genomic_DNA"/>
</dbReference>
<dbReference type="InterPro" id="IPR036097">
    <property type="entry name" value="HisK_dim/P_sf"/>
</dbReference>
<dbReference type="Pfam" id="PF02518">
    <property type="entry name" value="HATPase_c"/>
    <property type="match status" value="1"/>
</dbReference>
<dbReference type="CDD" id="cd00130">
    <property type="entry name" value="PAS"/>
    <property type="match status" value="1"/>
</dbReference>
<dbReference type="InterPro" id="IPR005467">
    <property type="entry name" value="His_kinase_dom"/>
</dbReference>
<dbReference type="SUPFAM" id="SSF55874">
    <property type="entry name" value="ATPase domain of HSP90 chaperone/DNA topoisomerase II/histidine kinase"/>
    <property type="match status" value="1"/>
</dbReference>
<accession>A0A4Z0WI81</accession>
<dbReference type="GO" id="GO:0006355">
    <property type="term" value="P:regulation of DNA-templated transcription"/>
    <property type="evidence" value="ECO:0007669"/>
    <property type="project" value="InterPro"/>
</dbReference>
<dbReference type="PROSITE" id="PS50112">
    <property type="entry name" value="PAS"/>
    <property type="match status" value="1"/>
</dbReference>
<evidence type="ECO:0000259" key="8">
    <source>
        <dbReference type="PROSITE" id="PS50112"/>
    </source>
</evidence>
<dbReference type="SMART" id="SM00388">
    <property type="entry name" value="HisKA"/>
    <property type="match status" value="1"/>
</dbReference>
<dbReference type="Gene3D" id="1.10.287.130">
    <property type="match status" value="1"/>
</dbReference>
<dbReference type="Pfam" id="PF00989">
    <property type="entry name" value="PAS"/>
    <property type="match status" value="1"/>
</dbReference>
<evidence type="ECO:0000256" key="6">
    <source>
        <dbReference type="SAM" id="MobiDB-lite"/>
    </source>
</evidence>
<proteinExistence type="predicted"/>
<dbReference type="EC" id="2.7.13.3" evidence="2"/>
<dbReference type="PRINTS" id="PR00344">
    <property type="entry name" value="BCTRLSENSOR"/>
</dbReference>
<evidence type="ECO:0000256" key="5">
    <source>
        <dbReference type="ARBA" id="ARBA00022777"/>
    </source>
</evidence>
<evidence type="ECO:0000256" key="1">
    <source>
        <dbReference type="ARBA" id="ARBA00000085"/>
    </source>
</evidence>
<gene>
    <name evidence="10" type="ORF">E4656_04070</name>
</gene>
<evidence type="ECO:0000259" key="9">
    <source>
        <dbReference type="PROSITE" id="PS50113"/>
    </source>
</evidence>
<dbReference type="InterPro" id="IPR052162">
    <property type="entry name" value="Sensor_kinase/Photoreceptor"/>
</dbReference>
<evidence type="ECO:0000256" key="4">
    <source>
        <dbReference type="ARBA" id="ARBA00022679"/>
    </source>
</evidence>
<dbReference type="RefSeq" id="WP_135481395.1">
    <property type="nucleotide sequence ID" value="NZ_SRMF01000001.1"/>
</dbReference>
<dbReference type="InterPro" id="IPR000700">
    <property type="entry name" value="PAS-assoc_C"/>
</dbReference>
<dbReference type="SUPFAM" id="SSF47384">
    <property type="entry name" value="Homodimeric domain of signal transducing histidine kinase"/>
    <property type="match status" value="1"/>
</dbReference>
<evidence type="ECO:0000256" key="3">
    <source>
        <dbReference type="ARBA" id="ARBA00022553"/>
    </source>
</evidence>
<dbReference type="GO" id="GO:0000155">
    <property type="term" value="F:phosphorelay sensor kinase activity"/>
    <property type="evidence" value="ECO:0007669"/>
    <property type="project" value="InterPro"/>
</dbReference>
<dbReference type="InterPro" id="IPR003594">
    <property type="entry name" value="HATPase_dom"/>
</dbReference>